<dbReference type="PANTHER" id="PTHR42769">
    <property type="entry name" value="SUPEROXIDE DISMUTASE"/>
    <property type="match status" value="1"/>
</dbReference>
<evidence type="ECO:0000259" key="9">
    <source>
        <dbReference type="Pfam" id="PF00081"/>
    </source>
</evidence>
<dbReference type="Proteomes" id="UP000663720">
    <property type="component" value="Chromosome"/>
</dbReference>
<dbReference type="PROSITE" id="PS00088">
    <property type="entry name" value="SOD_MN"/>
    <property type="match status" value="1"/>
</dbReference>
<comment type="similarity">
    <text evidence="2 8">Belongs to the iron/manganese superoxide dismutase family.</text>
</comment>
<comment type="function">
    <text evidence="8">Destroys radicals which are normally produced within the cells and which are toxic to biological systems.</text>
</comment>
<protein>
    <recommendedName>
        <fullName evidence="3 8">Superoxide dismutase</fullName>
        <ecNumber evidence="3 8">1.15.1.1</ecNumber>
    </recommendedName>
</protein>
<evidence type="ECO:0000256" key="4">
    <source>
        <dbReference type="ARBA" id="ARBA00022723"/>
    </source>
</evidence>
<dbReference type="FunFam" id="1.10.287.990:FF:000002">
    <property type="entry name" value="Superoxide dismutase"/>
    <property type="match status" value="1"/>
</dbReference>
<dbReference type="PANTHER" id="PTHR42769:SF3">
    <property type="entry name" value="SUPEROXIDE DISMUTASE [FE] 2, CHLOROPLASTIC"/>
    <property type="match status" value="1"/>
</dbReference>
<dbReference type="InterPro" id="IPR036324">
    <property type="entry name" value="Mn/Fe_SOD_N_sf"/>
</dbReference>
<reference evidence="11" key="1">
    <citation type="journal article" date="2021" name="Microb. Physiol.">
        <title>Proteogenomic Insights into the Physiology of Marine, Sulfate-Reducing, Filamentous Desulfonema limicola and Desulfonema magnum.</title>
        <authorList>
            <person name="Schnaars V."/>
            <person name="Wohlbrand L."/>
            <person name="Scheve S."/>
            <person name="Hinrichs C."/>
            <person name="Reinhardt R."/>
            <person name="Rabus R."/>
        </authorList>
    </citation>
    <scope>NUCLEOTIDE SEQUENCE</scope>
    <source>
        <strain evidence="11">5ac10</strain>
    </source>
</reference>
<dbReference type="GO" id="GO:0004784">
    <property type="term" value="F:superoxide dismutase activity"/>
    <property type="evidence" value="ECO:0007669"/>
    <property type="project" value="UniProtKB-EC"/>
</dbReference>
<evidence type="ECO:0000256" key="6">
    <source>
        <dbReference type="ARBA" id="ARBA00023004"/>
    </source>
</evidence>
<dbReference type="Gene3D" id="3.55.40.20">
    <property type="entry name" value="Iron/manganese superoxide dismutase, C-terminal domain"/>
    <property type="match status" value="1"/>
</dbReference>
<dbReference type="InterPro" id="IPR019546">
    <property type="entry name" value="TAT_signal_bac_arc"/>
</dbReference>
<dbReference type="RefSeq" id="WP_207690906.1">
    <property type="nucleotide sequence ID" value="NZ_CP061799.1"/>
</dbReference>
<evidence type="ECO:0000256" key="7">
    <source>
        <dbReference type="PIRSR" id="PIRSR000349-1"/>
    </source>
</evidence>
<proteinExistence type="inferred from homology"/>
<feature type="domain" description="Manganese/iron superoxide dismutase C-terminal" evidence="10">
    <location>
        <begin position="127"/>
        <end position="228"/>
    </location>
</feature>
<dbReference type="Pfam" id="PF02777">
    <property type="entry name" value="Sod_Fe_C"/>
    <property type="match status" value="1"/>
</dbReference>
<keyword evidence="5 8" id="KW-0560">Oxidoreductase</keyword>
<keyword evidence="12" id="KW-1185">Reference proteome</keyword>
<dbReference type="Gene3D" id="1.10.287.990">
    <property type="entry name" value="Fe,Mn superoxide dismutase (SOD) domain"/>
    <property type="match status" value="1"/>
</dbReference>
<dbReference type="AlphaFoldDB" id="A0A975GFD4"/>
<dbReference type="EC" id="1.15.1.1" evidence="3 8"/>
<evidence type="ECO:0000259" key="10">
    <source>
        <dbReference type="Pfam" id="PF02777"/>
    </source>
</evidence>
<feature type="binding site" evidence="7">
    <location>
        <position position="112"/>
    </location>
    <ligand>
        <name>Mn(2+)</name>
        <dbReference type="ChEBI" id="CHEBI:29035"/>
    </ligand>
</feature>
<gene>
    <name evidence="11" type="primary">sodB</name>
    <name evidence="11" type="ORF">dnl_13760</name>
</gene>
<name>A0A975GFD4_9BACT</name>
<evidence type="ECO:0000313" key="11">
    <source>
        <dbReference type="EMBL" id="QTA79123.1"/>
    </source>
</evidence>
<feature type="binding site" evidence="7">
    <location>
        <position position="198"/>
    </location>
    <ligand>
        <name>Mn(2+)</name>
        <dbReference type="ChEBI" id="CHEBI:29035"/>
    </ligand>
</feature>
<organism evidence="11 12">
    <name type="scientific">Desulfonema limicola</name>
    <dbReference type="NCBI Taxonomy" id="45656"/>
    <lineage>
        <taxon>Bacteria</taxon>
        <taxon>Pseudomonadati</taxon>
        <taxon>Thermodesulfobacteriota</taxon>
        <taxon>Desulfobacteria</taxon>
        <taxon>Desulfobacterales</taxon>
        <taxon>Desulfococcaceae</taxon>
        <taxon>Desulfonema</taxon>
    </lineage>
</organism>
<evidence type="ECO:0000256" key="1">
    <source>
        <dbReference type="ARBA" id="ARBA00004196"/>
    </source>
</evidence>
<keyword evidence="6" id="KW-0408">Iron</keyword>
<comment type="subcellular location">
    <subcellularLocation>
        <location evidence="1">Cell envelope</location>
    </subcellularLocation>
</comment>
<feature type="binding site" evidence="7">
    <location>
        <position position="194"/>
    </location>
    <ligand>
        <name>Mn(2+)</name>
        <dbReference type="ChEBI" id="CHEBI:29035"/>
    </ligand>
</feature>
<dbReference type="InterPro" id="IPR019833">
    <property type="entry name" value="Mn/Fe_SOD_BS"/>
</dbReference>
<dbReference type="PROSITE" id="PS51257">
    <property type="entry name" value="PROKAR_LIPOPROTEIN"/>
    <property type="match status" value="1"/>
</dbReference>
<accession>A0A975GFD4</accession>
<dbReference type="GO" id="GO:0030313">
    <property type="term" value="C:cell envelope"/>
    <property type="evidence" value="ECO:0007669"/>
    <property type="project" value="UniProtKB-SubCell"/>
</dbReference>
<keyword evidence="4 7" id="KW-0479">Metal-binding</keyword>
<evidence type="ECO:0000256" key="8">
    <source>
        <dbReference type="RuleBase" id="RU000414"/>
    </source>
</evidence>
<evidence type="ECO:0000256" key="2">
    <source>
        <dbReference type="ARBA" id="ARBA00008714"/>
    </source>
</evidence>
<evidence type="ECO:0000256" key="3">
    <source>
        <dbReference type="ARBA" id="ARBA00012682"/>
    </source>
</evidence>
<dbReference type="SUPFAM" id="SSF54719">
    <property type="entry name" value="Fe,Mn superoxide dismutase (SOD), C-terminal domain"/>
    <property type="match status" value="1"/>
</dbReference>
<dbReference type="InterPro" id="IPR036314">
    <property type="entry name" value="SOD_C_sf"/>
</dbReference>
<dbReference type="SUPFAM" id="SSF46609">
    <property type="entry name" value="Fe,Mn superoxide dismutase (SOD), N-terminal domain"/>
    <property type="match status" value="1"/>
</dbReference>
<dbReference type="KEGG" id="dli:dnl_13760"/>
<dbReference type="Pfam" id="PF00081">
    <property type="entry name" value="Sod_Fe_N"/>
    <property type="match status" value="1"/>
</dbReference>
<comment type="catalytic activity">
    <reaction evidence="8">
        <text>2 superoxide + 2 H(+) = H2O2 + O2</text>
        <dbReference type="Rhea" id="RHEA:20696"/>
        <dbReference type="ChEBI" id="CHEBI:15378"/>
        <dbReference type="ChEBI" id="CHEBI:15379"/>
        <dbReference type="ChEBI" id="CHEBI:16240"/>
        <dbReference type="ChEBI" id="CHEBI:18421"/>
        <dbReference type="EC" id="1.15.1.1"/>
    </reaction>
</comment>
<feature type="binding site" evidence="7">
    <location>
        <position position="60"/>
    </location>
    <ligand>
        <name>Mn(2+)</name>
        <dbReference type="ChEBI" id="CHEBI:29035"/>
    </ligand>
</feature>
<dbReference type="GO" id="GO:0046872">
    <property type="term" value="F:metal ion binding"/>
    <property type="evidence" value="ECO:0007669"/>
    <property type="project" value="UniProtKB-KW"/>
</dbReference>
<feature type="domain" description="Manganese/iron superoxide dismutase N-terminal" evidence="9">
    <location>
        <begin position="37"/>
        <end position="119"/>
    </location>
</feature>
<dbReference type="InterPro" id="IPR019832">
    <property type="entry name" value="Mn/Fe_SOD_C"/>
</dbReference>
<dbReference type="InterPro" id="IPR019831">
    <property type="entry name" value="Mn/Fe_SOD_N"/>
</dbReference>
<evidence type="ECO:0000256" key="5">
    <source>
        <dbReference type="ARBA" id="ARBA00023002"/>
    </source>
</evidence>
<dbReference type="InterPro" id="IPR001189">
    <property type="entry name" value="Mn/Fe_SOD"/>
</dbReference>
<dbReference type="EMBL" id="CP061799">
    <property type="protein sequence ID" value="QTA79123.1"/>
    <property type="molecule type" value="Genomic_DNA"/>
</dbReference>
<dbReference type="PIRSF" id="PIRSF000349">
    <property type="entry name" value="SODismutase"/>
    <property type="match status" value="1"/>
</dbReference>
<dbReference type="Pfam" id="PF10518">
    <property type="entry name" value="TAT_signal"/>
    <property type="match status" value="1"/>
</dbReference>
<dbReference type="PRINTS" id="PR01703">
    <property type="entry name" value="MNSODISMTASE"/>
</dbReference>
<sequence length="230" mass="25432">MERRDFLKYSAGLGALALLNFSAIGCIGKSKTGQSISLAKLPYAENALEPYISAKTVSFHYGKHHTGYVNNINNLIPGTAFAKMSLKDIIIKTKGQADYAGIFNNAAQVYNHTFYWDSMKPGGGGIPEGRIGEKIKASFGSYEKFAHAFTEAAGSQFGSGWAWLVKNQEGLEIIKTANADTPIAHGITPIIVIDVWEHAYYLDYQNKRGDYIKTWLEHLVNWDFAEKNLG</sequence>
<evidence type="ECO:0000313" key="12">
    <source>
        <dbReference type="Proteomes" id="UP000663720"/>
    </source>
</evidence>